<dbReference type="InterPro" id="IPR000477">
    <property type="entry name" value="RT_dom"/>
</dbReference>
<gene>
    <name evidence="2" type="ORF">BSL78_02801</name>
</gene>
<dbReference type="InterPro" id="IPR043502">
    <property type="entry name" value="DNA/RNA_pol_sf"/>
</dbReference>
<dbReference type="SUPFAM" id="SSF56672">
    <property type="entry name" value="DNA/RNA polymerases"/>
    <property type="match status" value="1"/>
</dbReference>
<dbReference type="Proteomes" id="UP000230750">
    <property type="component" value="Unassembled WGS sequence"/>
</dbReference>
<feature type="domain" description="Reverse transcriptase" evidence="1">
    <location>
        <begin position="1"/>
        <end position="172"/>
    </location>
</feature>
<proteinExistence type="predicted"/>
<protein>
    <recommendedName>
        <fullName evidence="1">Reverse transcriptase domain-containing protein</fullName>
    </recommendedName>
</protein>
<evidence type="ECO:0000313" key="2">
    <source>
        <dbReference type="EMBL" id="PIK60305.1"/>
    </source>
</evidence>
<evidence type="ECO:0000313" key="3">
    <source>
        <dbReference type="Proteomes" id="UP000230750"/>
    </source>
</evidence>
<name>A0A2G8LJ99_STIJA</name>
<dbReference type="EMBL" id="MRZV01000061">
    <property type="protein sequence ID" value="PIK60305.1"/>
    <property type="molecule type" value="Genomic_DNA"/>
</dbReference>
<dbReference type="PANTHER" id="PTHR47027">
    <property type="entry name" value="REVERSE TRANSCRIPTASE DOMAIN-CONTAINING PROTEIN"/>
    <property type="match status" value="1"/>
</dbReference>
<dbReference type="Pfam" id="PF00078">
    <property type="entry name" value="RVT_1"/>
    <property type="match status" value="1"/>
</dbReference>
<dbReference type="PROSITE" id="PS50878">
    <property type="entry name" value="RT_POL"/>
    <property type="match status" value="1"/>
</dbReference>
<reference evidence="2 3" key="1">
    <citation type="journal article" date="2017" name="PLoS Biol.">
        <title>The sea cucumber genome provides insights into morphological evolution and visceral regeneration.</title>
        <authorList>
            <person name="Zhang X."/>
            <person name="Sun L."/>
            <person name="Yuan J."/>
            <person name="Sun Y."/>
            <person name="Gao Y."/>
            <person name="Zhang L."/>
            <person name="Li S."/>
            <person name="Dai H."/>
            <person name="Hamel J.F."/>
            <person name="Liu C."/>
            <person name="Yu Y."/>
            <person name="Liu S."/>
            <person name="Lin W."/>
            <person name="Guo K."/>
            <person name="Jin S."/>
            <person name="Xu P."/>
            <person name="Storey K.B."/>
            <person name="Huan P."/>
            <person name="Zhang T."/>
            <person name="Zhou Y."/>
            <person name="Zhang J."/>
            <person name="Lin C."/>
            <person name="Li X."/>
            <person name="Xing L."/>
            <person name="Huo D."/>
            <person name="Sun M."/>
            <person name="Wang L."/>
            <person name="Mercier A."/>
            <person name="Li F."/>
            <person name="Yang H."/>
            <person name="Xiang J."/>
        </authorList>
    </citation>
    <scope>NUCLEOTIDE SEQUENCE [LARGE SCALE GENOMIC DNA]</scope>
    <source>
        <strain evidence="2">Shaxun</strain>
        <tissue evidence="2">Muscle</tissue>
    </source>
</reference>
<organism evidence="2 3">
    <name type="scientific">Stichopus japonicus</name>
    <name type="common">Sea cucumber</name>
    <dbReference type="NCBI Taxonomy" id="307972"/>
    <lineage>
        <taxon>Eukaryota</taxon>
        <taxon>Metazoa</taxon>
        <taxon>Echinodermata</taxon>
        <taxon>Eleutherozoa</taxon>
        <taxon>Echinozoa</taxon>
        <taxon>Holothuroidea</taxon>
        <taxon>Aspidochirotacea</taxon>
        <taxon>Aspidochirotida</taxon>
        <taxon>Stichopodidae</taxon>
        <taxon>Apostichopus</taxon>
    </lineage>
</organism>
<evidence type="ECO:0000259" key="1">
    <source>
        <dbReference type="PROSITE" id="PS50878"/>
    </source>
</evidence>
<sequence>MLVCLQILIEKILAIDEKVFIMFIDYSKAFDSVSRVKLFTVMIEMGFPTHLVSLLQSLYINQRGKIRWDGKNTDEFSLTKCVRQGCIASPYLFVTYTEKAMREAGVEHFGIKVGGQLNSNYRWYADDTALLEKSVEGIEELTTAVNEAGKGMNLKLNVKKTKLLVAEGEPML</sequence>
<dbReference type="PANTHER" id="PTHR47027:SF8">
    <property type="entry name" value="RIBONUCLEASE H"/>
    <property type="match status" value="1"/>
</dbReference>
<comment type="caution">
    <text evidence="2">The sequence shown here is derived from an EMBL/GenBank/DDBJ whole genome shotgun (WGS) entry which is preliminary data.</text>
</comment>
<dbReference type="OrthoDB" id="425681at2759"/>
<keyword evidence="3" id="KW-1185">Reference proteome</keyword>
<dbReference type="AlphaFoldDB" id="A0A2G8LJ99"/>
<accession>A0A2G8LJ99</accession>